<accession>A0A9X1ULE7</accession>
<organism evidence="2 3">
    <name type="scientific">Paraburkholderia tagetis</name>
    <dbReference type="NCBI Taxonomy" id="2913261"/>
    <lineage>
        <taxon>Bacteria</taxon>
        <taxon>Pseudomonadati</taxon>
        <taxon>Pseudomonadota</taxon>
        <taxon>Betaproteobacteria</taxon>
        <taxon>Burkholderiales</taxon>
        <taxon>Burkholderiaceae</taxon>
        <taxon>Paraburkholderia</taxon>
    </lineage>
</organism>
<dbReference type="AlphaFoldDB" id="A0A9X1ULE7"/>
<feature type="chain" id="PRO_5040726643" evidence="1">
    <location>
        <begin position="20"/>
        <end position="259"/>
    </location>
</feature>
<dbReference type="Proteomes" id="UP001139308">
    <property type="component" value="Unassembled WGS sequence"/>
</dbReference>
<protein>
    <submittedName>
        <fullName evidence="2">Uncharacterized protein</fullName>
    </submittedName>
</protein>
<dbReference type="RefSeq" id="WP_238467427.1">
    <property type="nucleotide sequence ID" value="NZ_JAKLJA010000037.1"/>
</dbReference>
<feature type="signal peptide" evidence="1">
    <location>
        <begin position="1"/>
        <end position="19"/>
    </location>
</feature>
<name>A0A9X1ULE7_9BURK</name>
<comment type="caution">
    <text evidence="2">The sequence shown here is derived from an EMBL/GenBank/DDBJ whole genome shotgun (WGS) entry which is preliminary data.</text>
</comment>
<sequence>MRLALFFMGCLFVAKSVFACSPAESNTLAAFEQEITAALKEHANASVIDFGFLPSQCKSWSQKVGSAILAKPYLYESAENGERYFGMVVAVVDEQTGKILSSINDEKMMVVDAIEPSDINIDTADYAIRPGGLAFGIRTTRRNYSDAAPIRQESMNVYIIDRGSLGRVVDSLLMNSSHGEGNPDCEFSGVENTAILSVLKNTTKGYYDLRERIKTNHIKYIKNGSECKKTSAPTTATDYILKFNGATYGIPKALQADVE</sequence>
<keyword evidence="3" id="KW-1185">Reference proteome</keyword>
<dbReference type="EMBL" id="JAKLJA010000037">
    <property type="protein sequence ID" value="MCG5077531.1"/>
    <property type="molecule type" value="Genomic_DNA"/>
</dbReference>
<keyword evidence="1" id="KW-0732">Signal</keyword>
<proteinExistence type="predicted"/>
<gene>
    <name evidence="2" type="ORF">L5014_30020</name>
</gene>
<reference evidence="2" key="1">
    <citation type="submission" date="2022-01" db="EMBL/GenBank/DDBJ databases">
        <title>Genome sequence and assembly of Parabukholderia sp. RG36.</title>
        <authorList>
            <person name="Chhetri G."/>
        </authorList>
    </citation>
    <scope>NUCLEOTIDE SEQUENCE</scope>
    <source>
        <strain evidence="2">RG36</strain>
    </source>
</reference>
<evidence type="ECO:0000313" key="3">
    <source>
        <dbReference type="Proteomes" id="UP001139308"/>
    </source>
</evidence>
<evidence type="ECO:0000313" key="2">
    <source>
        <dbReference type="EMBL" id="MCG5077531.1"/>
    </source>
</evidence>
<evidence type="ECO:0000256" key="1">
    <source>
        <dbReference type="SAM" id="SignalP"/>
    </source>
</evidence>